<dbReference type="EMBL" id="CYXO01000006">
    <property type="protein sequence ID" value="CUM96319.1"/>
    <property type="molecule type" value="Genomic_DNA"/>
</dbReference>
<dbReference type="Proteomes" id="UP000095597">
    <property type="component" value="Unassembled WGS sequence"/>
</dbReference>
<feature type="transmembrane region" description="Helical" evidence="1">
    <location>
        <begin position="195"/>
        <end position="217"/>
    </location>
</feature>
<organism evidence="2 3">
    <name type="scientific">Dorea longicatena</name>
    <dbReference type="NCBI Taxonomy" id="88431"/>
    <lineage>
        <taxon>Bacteria</taxon>
        <taxon>Bacillati</taxon>
        <taxon>Bacillota</taxon>
        <taxon>Clostridia</taxon>
        <taxon>Lachnospirales</taxon>
        <taxon>Lachnospiraceae</taxon>
        <taxon>Dorea</taxon>
    </lineage>
</organism>
<evidence type="ECO:0000313" key="2">
    <source>
        <dbReference type="EMBL" id="CUM96319.1"/>
    </source>
</evidence>
<sequence length="464" mass="54245">MFDNRCMYYLTIVVVMLFSVSFIKLNKFWELDVRYGEVESDESMGTTIFKGVRFLIGIVLILMPGIMNPVYQSTEGMIVECVKADPVWRVDADDGVWHVTVEDTETGTKKIFYRVKGLKNVREGMKVEIHSFDADMFLGEVFAKVDGRTTQWYKNGIKERPGERVILLSLFLAYALELCWIIMKGKQKLEERKIVTYYYYLAILGLGLYASMVIFVWRQHVSGRPWSDMLCIGFYLYMFGEMVISLSGVPVEKIKQEERLKKERKSLRAEQENRDEKERFETEWREREEGKTVNKENVLKLTKMGYIASKKYCRKKYRKEVRKHMKGIGPVFFANTGVLVIICLILEGETALLTVGADILLFILIYVISRWNAGRKCREWKKSVVPGKMCEYGMFRIRYLDQIEFECAEGKKIIYRMDREKEDIGWDGNLAVAVYVEAQDRLCMESPRMLSQFIERDWGDADQG</sequence>
<proteinExistence type="predicted"/>
<gene>
    <name evidence="2" type="ORF">ERS852573_01328</name>
</gene>
<dbReference type="AlphaFoldDB" id="A0A173T2Q2"/>
<evidence type="ECO:0000313" key="3">
    <source>
        <dbReference type="Proteomes" id="UP000095597"/>
    </source>
</evidence>
<keyword evidence="1" id="KW-0812">Transmembrane</keyword>
<feature type="transmembrane region" description="Helical" evidence="1">
    <location>
        <begin position="327"/>
        <end position="346"/>
    </location>
</feature>
<feature type="transmembrane region" description="Helical" evidence="1">
    <location>
        <begin position="352"/>
        <end position="373"/>
    </location>
</feature>
<evidence type="ECO:0000256" key="1">
    <source>
        <dbReference type="SAM" id="Phobius"/>
    </source>
</evidence>
<keyword evidence="1" id="KW-0472">Membrane</keyword>
<keyword evidence="1" id="KW-1133">Transmembrane helix</keyword>
<name>A0A173T2Q2_9FIRM</name>
<feature type="transmembrane region" description="Helical" evidence="1">
    <location>
        <begin position="47"/>
        <end position="67"/>
    </location>
</feature>
<feature type="transmembrane region" description="Helical" evidence="1">
    <location>
        <begin position="232"/>
        <end position="251"/>
    </location>
</feature>
<accession>A0A173T2Q2</accession>
<reference evidence="2 3" key="1">
    <citation type="submission" date="2015-09" db="EMBL/GenBank/DDBJ databases">
        <authorList>
            <consortium name="Pathogen Informatics"/>
        </authorList>
    </citation>
    <scope>NUCLEOTIDE SEQUENCE [LARGE SCALE GENOMIC DNA]</scope>
    <source>
        <strain evidence="2 3">2789STDY5834961</strain>
    </source>
</reference>
<feature type="transmembrane region" description="Helical" evidence="1">
    <location>
        <begin position="6"/>
        <end position="26"/>
    </location>
</feature>
<protein>
    <submittedName>
        <fullName evidence="2">Uncharacterized protein</fullName>
    </submittedName>
</protein>
<dbReference type="RefSeq" id="WP_055214018.1">
    <property type="nucleotide sequence ID" value="NZ_CP094679.1"/>
</dbReference>